<dbReference type="GO" id="GO:0000428">
    <property type="term" value="C:DNA-directed RNA polymerase complex"/>
    <property type="evidence" value="ECO:0007669"/>
    <property type="project" value="UniProtKB-KW"/>
</dbReference>
<dbReference type="Gene3D" id="3.30.1360.10">
    <property type="entry name" value="RNA polymerase, RBP11-like subunit"/>
    <property type="match status" value="1"/>
</dbReference>
<dbReference type="GO" id="GO:0003899">
    <property type="term" value="F:DNA-directed RNA polymerase activity"/>
    <property type="evidence" value="ECO:0007669"/>
    <property type="project" value="UniProtKB-UniRule"/>
</dbReference>
<evidence type="ECO:0000256" key="8">
    <source>
        <dbReference type="ARBA" id="ARBA00032524"/>
    </source>
</evidence>
<evidence type="ECO:0000256" key="5">
    <source>
        <dbReference type="ARBA" id="ARBA00022679"/>
    </source>
</evidence>
<dbReference type="CDD" id="cd06928">
    <property type="entry name" value="RNAP_alpha_NTD"/>
    <property type="match status" value="1"/>
</dbReference>
<evidence type="ECO:0000259" key="12">
    <source>
        <dbReference type="SMART" id="SM00662"/>
    </source>
</evidence>
<dbReference type="InterPro" id="IPR011262">
    <property type="entry name" value="DNA-dir_RNA_pol_insert"/>
</dbReference>
<dbReference type="GO" id="GO:0046983">
    <property type="term" value="F:protein dimerization activity"/>
    <property type="evidence" value="ECO:0007669"/>
    <property type="project" value="InterPro"/>
</dbReference>
<evidence type="ECO:0000256" key="2">
    <source>
        <dbReference type="ARBA" id="ARBA00012418"/>
    </source>
</evidence>
<comment type="caution">
    <text evidence="13">The sequence shown here is derived from an EMBL/GenBank/DDBJ whole genome shotgun (WGS) entry which is preliminary data.</text>
</comment>
<dbReference type="Gene3D" id="1.10.150.20">
    <property type="entry name" value="5' to 3' exonuclease, C-terminal subdomain"/>
    <property type="match status" value="1"/>
</dbReference>
<name>A0A1G2KS09_9BACT</name>
<dbReference type="AlphaFoldDB" id="A0A1G2KS09"/>
<comment type="catalytic activity">
    <reaction evidence="10 11">
        <text>RNA(n) + a ribonucleoside 5'-triphosphate = RNA(n+1) + diphosphate</text>
        <dbReference type="Rhea" id="RHEA:21248"/>
        <dbReference type="Rhea" id="RHEA-COMP:14527"/>
        <dbReference type="Rhea" id="RHEA-COMP:17342"/>
        <dbReference type="ChEBI" id="CHEBI:33019"/>
        <dbReference type="ChEBI" id="CHEBI:61557"/>
        <dbReference type="ChEBI" id="CHEBI:140395"/>
        <dbReference type="EC" id="2.7.7.6"/>
    </reaction>
</comment>
<dbReference type="Pfam" id="PF03118">
    <property type="entry name" value="RNA_pol_A_CTD"/>
    <property type="match status" value="1"/>
</dbReference>
<dbReference type="Pfam" id="PF01193">
    <property type="entry name" value="RNA_pol_L"/>
    <property type="match status" value="1"/>
</dbReference>
<protein>
    <recommendedName>
        <fullName evidence="3 11">DNA-directed RNA polymerase subunit alpha</fullName>
        <shortName evidence="11">RNAP subunit alpha</shortName>
        <ecNumber evidence="2 11">2.7.7.6</ecNumber>
    </recommendedName>
    <alternativeName>
        <fullName evidence="9 11">RNA polymerase subunit alpha</fullName>
    </alternativeName>
    <alternativeName>
        <fullName evidence="8 11">Transcriptase subunit alpha</fullName>
    </alternativeName>
</protein>
<dbReference type="SUPFAM" id="SSF56553">
    <property type="entry name" value="Insert subdomain of RNA polymerase alpha subunit"/>
    <property type="match status" value="1"/>
</dbReference>
<dbReference type="EC" id="2.7.7.6" evidence="2 11"/>
<evidence type="ECO:0000256" key="6">
    <source>
        <dbReference type="ARBA" id="ARBA00022695"/>
    </source>
</evidence>
<evidence type="ECO:0000313" key="14">
    <source>
        <dbReference type="Proteomes" id="UP000177811"/>
    </source>
</evidence>
<accession>A0A1G2KS09</accession>
<dbReference type="InterPro" id="IPR011773">
    <property type="entry name" value="DNA-dir_RpoA"/>
</dbReference>
<dbReference type="SUPFAM" id="SSF55257">
    <property type="entry name" value="RBP11-like subunits of RNA polymerase"/>
    <property type="match status" value="1"/>
</dbReference>
<dbReference type="GO" id="GO:0005737">
    <property type="term" value="C:cytoplasm"/>
    <property type="evidence" value="ECO:0007669"/>
    <property type="project" value="UniProtKB-ARBA"/>
</dbReference>
<comment type="function">
    <text evidence="11">DNA-dependent RNA polymerase catalyzes the transcription of DNA into RNA using the four ribonucleoside triphosphates as substrates.</text>
</comment>
<feature type="domain" description="DNA-directed RNA polymerase RpoA/D/Rpb3-type" evidence="12">
    <location>
        <begin position="17"/>
        <end position="225"/>
    </location>
</feature>
<comment type="domain">
    <text evidence="11">The N-terminal domain is essential for RNAP assembly and basal transcription, whereas the C-terminal domain is involved in interaction with transcriptional regulators and with upstream promoter elements.</text>
</comment>
<dbReference type="InterPro" id="IPR036643">
    <property type="entry name" value="RNApol_insert_sf"/>
</dbReference>
<keyword evidence="7 11" id="KW-0804">Transcription</keyword>
<feature type="region of interest" description="Alpha N-terminal domain (alpha-NTD)" evidence="11">
    <location>
        <begin position="1"/>
        <end position="230"/>
    </location>
</feature>
<dbReference type="SMART" id="SM00662">
    <property type="entry name" value="RPOLD"/>
    <property type="match status" value="1"/>
</dbReference>
<proteinExistence type="inferred from homology"/>
<feature type="region of interest" description="Alpha C-terminal domain (alpha-CTD)" evidence="11">
    <location>
        <begin position="252"/>
        <end position="318"/>
    </location>
</feature>
<dbReference type="NCBIfam" id="NF003519">
    <property type="entry name" value="PRK05182.2-5"/>
    <property type="match status" value="1"/>
</dbReference>
<keyword evidence="5 11" id="KW-0808">Transferase</keyword>
<gene>
    <name evidence="11" type="primary">rpoA</name>
    <name evidence="13" type="ORF">A3C16_03965</name>
</gene>
<evidence type="ECO:0000256" key="9">
    <source>
        <dbReference type="ARBA" id="ARBA00033070"/>
    </source>
</evidence>
<organism evidence="13 14">
    <name type="scientific">Candidatus Sungbacteria bacterium RIFCSPHIGHO2_02_FULL_51_29</name>
    <dbReference type="NCBI Taxonomy" id="1802273"/>
    <lineage>
        <taxon>Bacteria</taxon>
        <taxon>Candidatus Sungiibacteriota</taxon>
    </lineage>
</organism>
<comment type="similarity">
    <text evidence="1 11">Belongs to the RNA polymerase alpha chain family.</text>
</comment>
<evidence type="ECO:0000256" key="1">
    <source>
        <dbReference type="ARBA" id="ARBA00007123"/>
    </source>
</evidence>
<evidence type="ECO:0000256" key="10">
    <source>
        <dbReference type="ARBA" id="ARBA00048552"/>
    </source>
</evidence>
<evidence type="ECO:0000256" key="4">
    <source>
        <dbReference type="ARBA" id="ARBA00022478"/>
    </source>
</evidence>
<reference evidence="13 14" key="1">
    <citation type="journal article" date="2016" name="Nat. Commun.">
        <title>Thousands of microbial genomes shed light on interconnected biogeochemical processes in an aquifer system.</title>
        <authorList>
            <person name="Anantharaman K."/>
            <person name="Brown C.T."/>
            <person name="Hug L.A."/>
            <person name="Sharon I."/>
            <person name="Castelle C.J."/>
            <person name="Probst A.J."/>
            <person name="Thomas B.C."/>
            <person name="Singh A."/>
            <person name="Wilkins M.J."/>
            <person name="Karaoz U."/>
            <person name="Brodie E.L."/>
            <person name="Williams K.H."/>
            <person name="Hubbard S.S."/>
            <person name="Banfield J.F."/>
        </authorList>
    </citation>
    <scope>NUCLEOTIDE SEQUENCE [LARGE SCALE GENOMIC DNA]</scope>
</reference>
<dbReference type="Pfam" id="PF01000">
    <property type="entry name" value="RNA_pol_A_bac"/>
    <property type="match status" value="1"/>
</dbReference>
<comment type="subunit">
    <text evidence="11">Homodimer. The RNAP catalytic core consists of 2 alpha, 1 beta, 1 beta' and 1 omega subunit. When a sigma factor is associated with the core the holoenzyme is formed, which can initiate transcription.</text>
</comment>
<dbReference type="GO" id="GO:0006351">
    <property type="term" value="P:DNA-templated transcription"/>
    <property type="evidence" value="ECO:0007669"/>
    <property type="project" value="UniProtKB-UniRule"/>
</dbReference>
<dbReference type="EMBL" id="MHQL01000041">
    <property type="protein sequence ID" value="OHA02228.1"/>
    <property type="molecule type" value="Genomic_DNA"/>
</dbReference>
<evidence type="ECO:0000313" key="13">
    <source>
        <dbReference type="EMBL" id="OHA02228.1"/>
    </source>
</evidence>
<dbReference type="HAMAP" id="MF_00059">
    <property type="entry name" value="RNApol_bact_RpoA"/>
    <property type="match status" value="1"/>
</dbReference>
<dbReference type="GO" id="GO:0003677">
    <property type="term" value="F:DNA binding"/>
    <property type="evidence" value="ECO:0007669"/>
    <property type="project" value="UniProtKB-UniRule"/>
</dbReference>
<evidence type="ECO:0000256" key="3">
    <source>
        <dbReference type="ARBA" id="ARBA00015972"/>
    </source>
</evidence>
<evidence type="ECO:0000256" key="11">
    <source>
        <dbReference type="HAMAP-Rule" id="MF_00059"/>
    </source>
</evidence>
<dbReference type="FunFam" id="2.170.120.12:FF:000001">
    <property type="entry name" value="DNA-directed RNA polymerase subunit alpha"/>
    <property type="match status" value="1"/>
</dbReference>
<dbReference type="SUPFAM" id="SSF47789">
    <property type="entry name" value="C-terminal domain of RNA polymerase alpha subunit"/>
    <property type="match status" value="1"/>
</dbReference>
<keyword evidence="6 11" id="KW-0548">Nucleotidyltransferase</keyword>
<dbReference type="InterPro" id="IPR011263">
    <property type="entry name" value="DNA-dir_RNA_pol_RpoA/D/Rpb3"/>
</dbReference>
<sequence length="318" mass="34846">MIPLPHQPRIVLEEGNRGVYEIDGLYPGYGMTVGNSLRRVLFSSLKGAVITSVKVDNVSHEFSTMPGMLENIVDLTLNLKQIRFKMHDDGPHAVALSIKGEKVITARDLKVPSQLEIVTPDIHIATLTDKKATLSIELVVESGLGYQAASDRGKEKVEIGTIALDASFSPVRSVNYEVENMRVGDRTDYNRLRLSILTDGSIAPQAALKEAATILVDQFKTIAGSFRAEEQPGSEGTADYDDEAMAVEDSEDAVMRQKIDDLNLSTRTLNALSEAGIKQVGQLAKRNEKKMKEIEGLGEKGIQEIRRELGNLGLTLKE</sequence>
<dbReference type="NCBIfam" id="TIGR02027">
    <property type="entry name" value="rpoA"/>
    <property type="match status" value="1"/>
</dbReference>
<dbReference type="Gene3D" id="2.170.120.12">
    <property type="entry name" value="DNA-directed RNA polymerase, insert domain"/>
    <property type="match status" value="1"/>
</dbReference>
<dbReference type="Proteomes" id="UP000177811">
    <property type="component" value="Unassembled WGS sequence"/>
</dbReference>
<evidence type="ECO:0000256" key="7">
    <source>
        <dbReference type="ARBA" id="ARBA00023163"/>
    </source>
</evidence>
<dbReference type="InterPro" id="IPR036603">
    <property type="entry name" value="RBP11-like"/>
</dbReference>
<keyword evidence="4 11" id="KW-0240">DNA-directed RNA polymerase</keyword>
<dbReference type="InterPro" id="IPR011260">
    <property type="entry name" value="RNAP_asu_C"/>
</dbReference>